<dbReference type="PANTHER" id="PTHR44520">
    <property type="entry name" value="RESPONSE REGULATOR RCP1-RELATED"/>
    <property type="match status" value="1"/>
</dbReference>
<sequence length="151" mass="17295">MPGFENMRAIEILMVEDNPGDVRLTREAFKDGRVWNRLHVVEDGLAALDFLHRRPPFDDAPRPDIILLDLNLPRMDGREVLAHIKADEALRIIPVVVLTTSQAEEDVLRAYHLNANCYVTKPVDLEQFIRIVQAIEDFWFTVVRLPPSSSP</sequence>
<dbReference type="InterPro" id="IPR001789">
    <property type="entry name" value="Sig_transdc_resp-reg_receiver"/>
</dbReference>
<evidence type="ECO:0000313" key="4">
    <source>
        <dbReference type="Proteomes" id="UP000737171"/>
    </source>
</evidence>
<evidence type="ECO:0000256" key="1">
    <source>
        <dbReference type="PROSITE-ProRule" id="PRU00169"/>
    </source>
</evidence>
<dbReference type="CDD" id="cd17557">
    <property type="entry name" value="REC_Rcp-like"/>
    <property type="match status" value="1"/>
</dbReference>
<proteinExistence type="predicted"/>
<name>A0ABX2EGK8_9BURK</name>
<comment type="caution">
    <text evidence="3">The sequence shown here is derived from an EMBL/GenBank/DDBJ whole genome shotgun (WGS) entry which is preliminary data.</text>
</comment>
<dbReference type="InterPro" id="IPR052893">
    <property type="entry name" value="TCS_response_regulator"/>
</dbReference>
<organism evidence="3 4">
    <name type="scientific">Pseudaquabacterium terrae</name>
    <dbReference type="NCBI Taxonomy" id="2732868"/>
    <lineage>
        <taxon>Bacteria</taxon>
        <taxon>Pseudomonadati</taxon>
        <taxon>Pseudomonadota</taxon>
        <taxon>Betaproteobacteria</taxon>
        <taxon>Burkholderiales</taxon>
        <taxon>Sphaerotilaceae</taxon>
        <taxon>Pseudaquabacterium</taxon>
    </lineage>
</organism>
<dbReference type="Pfam" id="PF00072">
    <property type="entry name" value="Response_reg"/>
    <property type="match status" value="1"/>
</dbReference>
<feature type="modified residue" description="4-aspartylphosphate" evidence="1">
    <location>
        <position position="69"/>
    </location>
</feature>
<keyword evidence="4" id="KW-1185">Reference proteome</keyword>
<evidence type="ECO:0000259" key="2">
    <source>
        <dbReference type="PROSITE" id="PS50110"/>
    </source>
</evidence>
<dbReference type="InterPro" id="IPR011006">
    <property type="entry name" value="CheY-like_superfamily"/>
</dbReference>
<dbReference type="SUPFAM" id="SSF52172">
    <property type="entry name" value="CheY-like"/>
    <property type="match status" value="1"/>
</dbReference>
<dbReference type="Gene3D" id="3.40.50.2300">
    <property type="match status" value="1"/>
</dbReference>
<feature type="domain" description="Response regulatory" evidence="2">
    <location>
        <begin position="11"/>
        <end position="136"/>
    </location>
</feature>
<keyword evidence="1" id="KW-0597">Phosphoprotein</keyword>
<dbReference type="RefSeq" id="WP_173122827.1">
    <property type="nucleotide sequence ID" value="NZ_JABRWJ010000003.1"/>
</dbReference>
<evidence type="ECO:0000313" key="3">
    <source>
        <dbReference type="EMBL" id="NRF67738.1"/>
    </source>
</evidence>
<dbReference type="Proteomes" id="UP000737171">
    <property type="component" value="Unassembled WGS sequence"/>
</dbReference>
<dbReference type="PROSITE" id="PS50110">
    <property type="entry name" value="RESPONSE_REGULATORY"/>
    <property type="match status" value="1"/>
</dbReference>
<dbReference type="SMART" id="SM00448">
    <property type="entry name" value="REC"/>
    <property type="match status" value="1"/>
</dbReference>
<protein>
    <submittedName>
        <fullName evidence="3">Response regulator</fullName>
    </submittedName>
</protein>
<gene>
    <name evidence="3" type="ORF">HLB44_12145</name>
</gene>
<dbReference type="PANTHER" id="PTHR44520:SF2">
    <property type="entry name" value="RESPONSE REGULATOR RCP1"/>
    <property type="match status" value="1"/>
</dbReference>
<dbReference type="EMBL" id="JABRWJ010000003">
    <property type="protein sequence ID" value="NRF67738.1"/>
    <property type="molecule type" value="Genomic_DNA"/>
</dbReference>
<reference evidence="3 4" key="1">
    <citation type="submission" date="2020-05" db="EMBL/GenBank/DDBJ databases">
        <title>Aquincola sp. isolate from soil.</title>
        <authorList>
            <person name="Han J."/>
            <person name="Kim D.-U."/>
        </authorList>
    </citation>
    <scope>NUCLEOTIDE SEQUENCE [LARGE SCALE GENOMIC DNA]</scope>
    <source>
        <strain evidence="3 4">S2</strain>
    </source>
</reference>
<accession>A0ABX2EGK8</accession>